<reference evidence="4 5" key="1">
    <citation type="submission" date="2024-06" db="EMBL/GenBank/DDBJ databases">
        <authorList>
            <person name="Li F."/>
        </authorList>
    </citation>
    <scope>NUCLEOTIDE SEQUENCE [LARGE SCALE GENOMIC DNA]</scope>
    <source>
        <strain evidence="4 5">GXAS 311</strain>
    </source>
</reference>
<feature type="domain" description="Transposase InsH N-terminal" evidence="3">
    <location>
        <begin position="21"/>
        <end position="115"/>
    </location>
</feature>
<evidence type="ECO:0000259" key="3">
    <source>
        <dbReference type="Pfam" id="PF05598"/>
    </source>
</evidence>
<gene>
    <name evidence="4" type="ORF">ABVT43_20730</name>
</gene>
<dbReference type="Proteomes" id="UP001548189">
    <property type="component" value="Unassembled WGS sequence"/>
</dbReference>
<evidence type="ECO:0000313" key="4">
    <source>
        <dbReference type="EMBL" id="MET1257569.1"/>
    </source>
</evidence>
<dbReference type="NCBIfam" id="NF033578">
    <property type="entry name" value="transpos_IS5_1"/>
    <property type="match status" value="1"/>
</dbReference>
<keyword evidence="5" id="KW-1185">Reference proteome</keyword>
<keyword evidence="1" id="KW-0812">Transmembrane</keyword>
<evidence type="ECO:0000259" key="2">
    <source>
        <dbReference type="Pfam" id="PF01609"/>
    </source>
</evidence>
<dbReference type="EMBL" id="JBEVCJ010000108">
    <property type="protein sequence ID" value="MET1257569.1"/>
    <property type="molecule type" value="Genomic_DNA"/>
</dbReference>
<feature type="domain" description="Transposase IS4-like" evidence="2">
    <location>
        <begin position="271"/>
        <end position="411"/>
    </location>
</feature>
<accession>A0ABV2C071</accession>
<proteinExistence type="predicted"/>
<keyword evidence="1" id="KW-0472">Membrane</keyword>
<feature type="transmembrane region" description="Helical" evidence="1">
    <location>
        <begin position="414"/>
        <end position="434"/>
    </location>
</feature>
<keyword evidence="1" id="KW-1133">Transmembrane helix</keyword>
<dbReference type="InterPro" id="IPR047710">
    <property type="entry name" value="Transpos_IS5-like"/>
</dbReference>
<name>A0ABV2C071_9GAMM</name>
<dbReference type="PANTHER" id="PTHR33803:SF3">
    <property type="entry name" value="BLL1974 PROTEIN"/>
    <property type="match status" value="1"/>
</dbReference>
<dbReference type="RefSeq" id="WP_353898152.1">
    <property type="nucleotide sequence ID" value="NZ_JBEVCJ010000108.1"/>
</dbReference>
<protein>
    <submittedName>
        <fullName evidence="4">IS5 family transposase</fullName>
    </submittedName>
</protein>
<dbReference type="PANTHER" id="PTHR33803">
    <property type="entry name" value="IS1478 TRANSPOSASE"/>
    <property type="match status" value="1"/>
</dbReference>
<evidence type="ECO:0000256" key="1">
    <source>
        <dbReference type="SAM" id="Phobius"/>
    </source>
</evidence>
<organism evidence="4 5">
    <name type="scientific">Aliikangiella maris</name>
    <dbReference type="NCBI Taxonomy" id="3162458"/>
    <lineage>
        <taxon>Bacteria</taxon>
        <taxon>Pseudomonadati</taxon>
        <taxon>Pseudomonadota</taxon>
        <taxon>Gammaproteobacteria</taxon>
        <taxon>Oceanospirillales</taxon>
        <taxon>Pleioneaceae</taxon>
        <taxon>Aliikangiella</taxon>
    </lineage>
</organism>
<dbReference type="InterPro" id="IPR002559">
    <property type="entry name" value="Transposase_11"/>
</dbReference>
<dbReference type="InterPro" id="IPR008490">
    <property type="entry name" value="Transposase_InsH_N"/>
</dbReference>
<sequence length="455" mass="52552">MLTKSAEHHQTNLFGTDLLLQLDPNDPLIQLSTRIPWLDLEKSFAQYYTQGIGAPSKPIRLMVGLLLLKHLENLSDEKLVMQWKRNAYYQAFCGMKEFQQDVPCHATELVYFRKRIGQAGCEKLFQMSVGLHGQAALEDVVNIDTTVQEKNITYPTDAKLAIKMINRLNKMAKYFGIKQRRTFAKEVKGLRLDLRHFRHVKKRKKAKRALKRLRTIANTLIRELKRKLPAEAMTERMEKDFALYEKVLSQQPKDKNKIYSLHEPHVYCIAKGKDSVQYEYGNKVSVASTAKSNVIVGVVSHPKNIHDSHTLEEVLEHAKTSRGKSVLQGVCDRGYRGQSFVNETEIILPKKGLKKDSRYQRDKKRKRCQRRAAIEPIIGHLKSDYRLSRNYLKGKVGDHLNLLMAATAWNLKKWLNDFFVCIFTAIIQLFGIMLNRLTRFVALNSMIKALQRAFP</sequence>
<evidence type="ECO:0000313" key="5">
    <source>
        <dbReference type="Proteomes" id="UP001548189"/>
    </source>
</evidence>
<dbReference type="Pfam" id="PF05598">
    <property type="entry name" value="DUF772"/>
    <property type="match status" value="1"/>
</dbReference>
<dbReference type="Pfam" id="PF01609">
    <property type="entry name" value="DDE_Tnp_1"/>
    <property type="match status" value="1"/>
</dbReference>
<comment type="caution">
    <text evidence="4">The sequence shown here is derived from an EMBL/GenBank/DDBJ whole genome shotgun (WGS) entry which is preliminary data.</text>
</comment>